<gene>
    <name evidence="2" type="ORF">Pan216_22250</name>
</gene>
<dbReference type="EMBL" id="CP036279">
    <property type="protein sequence ID" value="QDU61369.1"/>
    <property type="molecule type" value="Genomic_DNA"/>
</dbReference>
<dbReference type="Proteomes" id="UP000317093">
    <property type="component" value="Chromosome"/>
</dbReference>
<feature type="transmembrane region" description="Helical" evidence="1">
    <location>
        <begin position="20"/>
        <end position="46"/>
    </location>
</feature>
<dbReference type="KEGG" id="knv:Pan216_22250"/>
<dbReference type="AlphaFoldDB" id="A0A518B304"/>
<evidence type="ECO:0000313" key="2">
    <source>
        <dbReference type="EMBL" id="QDU61369.1"/>
    </source>
</evidence>
<accession>A0A518B304</accession>
<evidence type="ECO:0000256" key="1">
    <source>
        <dbReference type="SAM" id="Phobius"/>
    </source>
</evidence>
<name>A0A518B304_9BACT</name>
<evidence type="ECO:0000313" key="3">
    <source>
        <dbReference type="Proteomes" id="UP000317093"/>
    </source>
</evidence>
<reference evidence="2 3" key="1">
    <citation type="submission" date="2019-02" db="EMBL/GenBank/DDBJ databases">
        <title>Deep-cultivation of Planctomycetes and their phenomic and genomic characterization uncovers novel biology.</title>
        <authorList>
            <person name="Wiegand S."/>
            <person name="Jogler M."/>
            <person name="Boedeker C."/>
            <person name="Pinto D."/>
            <person name="Vollmers J."/>
            <person name="Rivas-Marin E."/>
            <person name="Kohn T."/>
            <person name="Peeters S.H."/>
            <person name="Heuer A."/>
            <person name="Rast P."/>
            <person name="Oberbeckmann S."/>
            <person name="Bunk B."/>
            <person name="Jeske O."/>
            <person name="Meyerdierks A."/>
            <person name="Storesund J.E."/>
            <person name="Kallscheuer N."/>
            <person name="Luecker S."/>
            <person name="Lage O.M."/>
            <person name="Pohl T."/>
            <person name="Merkel B.J."/>
            <person name="Hornburger P."/>
            <person name="Mueller R.-W."/>
            <person name="Bruemmer F."/>
            <person name="Labrenz M."/>
            <person name="Spormann A.M."/>
            <person name="Op den Camp H."/>
            <person name="Overmann J."/>
            <person name="Amann R."/>
            <person name="Jetten M.S.M."/>
            <person name="Mascher T."/>
            <person name="Medema M.H."/>
            <person name="Devos D.P."/>
            <person name="Kaster A.-K."/>
            <person name="Ovreas L."/>
            <person name="Rohde M."/>
            <person name="Galperin M.Y."/>
            <person name="Jogler C."/>
        </authorList>
    </citation>
    <scope>NUCLEOTIDE SEQUENCE [LARGE SCALE GENOMIC DNA]</scope>
    <source>
        <strain evidence="2 3">Pan216</strain>
    </source>
</reference>
<dbReference type="RefSeq" id="WP_145257969.1">
    <property type="nucleotide sequence ID" value="NZ_CP036279.1"/>
</dbReference>
<organism evidence="2 3">
    <name type="scientific">Kolteria novifilia</name>
    <dbReference type="NCBI Taxonomy" id="2527975"/>
    <lineage>
        <taxon>Bacteria</taxon>
        <taxon>Pseudomonadati</taxon>
        <taxon>Planctomycetota</taxon>
        <taxon>Planctomycetia</taxon>
        <taxon>Kolteriales</taxon>
        <taxon>Kolteriaceae</taxon>
        <taxon>Kolteria</taxon>
    </lineage>
</organism>
<feature type="transmembrane region" description="Helical" evidence="1">
    <location>
        <begin position="58"/>
        <end position="76"/>
    </location>
</feature>
<keyword evidence="1" id="KW-0472">Membrane</keyword>
<keyword evidence="1" id="KW-1133">Transmembrane helix</keyword>
<keyword evidence="3" id="KW-1185">Reference proteome</keyword>
<protein>
    <submittedName>
        <fullName evidence="2">Uncharacterized protein</fullName>
    </submittedName>
</protein>
<feature type="transmembrane region" description="Helical" evidence="1">
    <location>
        <begin position="88"/>
        <end position="108"/>
    </location>
</feature>
<sequence length="133" mass="14725">MESLIEIGSALGQVIAALWLLLQTIVFAVATHWVMVAWICFWLFLVRWADFSAQLQKGGWPAFGLLYVITALTWGLVTEPSYINAPSILEKFLLLAFWIAIAFMCGALQEAAGWAPQKIDIHLPPEDGVKAGH</sequence>
<proteinExistence type="predicted"/>
<keyword evidence="1" id="KW-0812">Transmembrane</keyword>